<accession>A0A0E9VQ66</accession>
<dbReference type="EMBL" id="GBXM01029062">
    <property type="protein sequence ID" value="JAH79515.1"/>
    <property type="molecule type" value="Transcribed_RNA"/>
</dbReference>
<organism evidence="1">
    <name type="scientific">Anguilla anguilla</name>
    <name type="common">European freshwater eel</name>
    <name type="synonym">Muraena anguilla</name>
    <dbReference type="NCBI Taxonomy" id="7936"/>
    <lineage>
        <taxon>Eukaryota</taxon>
        <taxon>Metazoa</taxon>
        <taxon>Chordata</taxon>
        <taxon>Craniata</taxon>
        <taxon>Vertebrata</taxon>
        <taxon>Euteleostomi</taxon>
        <taxon>Actinopterygii</taxon>
        <taxon>Neopterygii</taxon>
        <taxon>Teleostei</taxon>
        <taxon>Anguilliformes</taxon>
        <taxon>Anguillidae</taxon>
        <taxon>Anguilla</taxon>
    </lineage>
</organism>
<proteinExistence type="predicted"/>
<sequence>MIHTVEKPFKNTQF</sequence>
<protein>
    <submittedName>
        <fullName evidence="1">Uncharacterized protein</fullName>
    </submittedName>
</protein>
<reference evidence="1" key="1">
    <citation type="submission" date="2014-11" db="EMBL/GenBank/DDBJ databases">
        <authorList>
            <person name="Amaro Gonzalez C."/>
        </authorList>
    </citation>
    <scope>NUCLEOTIDE SEQUENCE</scope>
</reference>
<name>A0A0E9VQ66_ANGAN</name>
<evidence type="ECO:0000313" key="1">
    <source>
        <dbReference type="EMBL" id="JAH79515.1"/>
    </source>
</evidence>
<reference evidence="1" key="2">
    <citation type="journal article" date="2015" name="Fish Shellfish Immunol.">
        <title>Early steps in the European eel (Anguilla anguilla)-Vibrio vulnificus interaction in the gills: Role of the RtxA13 toxin.</title>
        <authorList>
            <person name="Callol A."/>
            <person name="Pajuelo D."/>
            <person name="Ebbesson L."/>
            <person name="Teles M."/>
            <person name="MacKenzie S."/>
            <person name="Amaro C."/>
        </authorList>
    </citation>
    <scope>NUCLEOTIDE SEQUENCE</scope>
</reference>